<dbReference type="EMBL" id="HF582854">
    <property type="protein sequence ID" value="CCQ36218.1"/>
    <property type="molecule type" value="Genomic_DNA"/>
</dbReference>
<evidence type="ECO:0000313" key="4">
    <source>
        <dbReference type="EMBL" id="CCQ36218.1"/>
    </source>
</evidence>
<gene>
    <name evidence="3" type="ordered locus">Nmlp_2022</name>
    <name evidence="4" type="ordered locus">Nmlp_2034</name>
</gene>
<evidence type="ECO:0000313" key="5">
    <source>
        <dbReference type="Proteomes" id="UP000011867"/>
    </source>
</evidence>
<organism evidence="4 5">
    <name type="scientific">Natronomonas moolapensis (strain DSM 18674 / CECT 7526 / JCM 14361 / 8.8.11)</name>
    <dbReference type="NCBI Taxonomy" id="268739"/>
    <lineage>
        <taxon>Archaea</taxon>
        <taxon>Methanobacteriati</taxon>
        <taxon>Methanobacteriota</taxon>
        <taxon>Stenosarchaea group</taxon>
        <taxon>Halobacteria</taxon>
        <taxon>Halobacteriales</taxon>
        <taxon>Natronomonadaceae</taxon>
        <taxon>Natronomonas</taxon>
    </lineage>
</organism>
<dbReference type="Proteomes" id="UP000011867">
    <property type="component" value="Chromosome"/>
</dbReference>
<dbReference type="EMBL" id="HF582854">
    <property type="protein sequence ID" value="CCQ36206.1"/>
    <property type="molecule type" value="Genomic_DNA"/>
</dbReference>
<evidence type="ECO:0000313" key="3">
    <source>
        <dbReference type="EMBL" id="CCQ36206.1"/>
    </source>
</evidence>
<feature type="compositionally biased region" description="Basic and acidic residues" evidence="1">
    <location>
        <begin position="87"/>
        <end position="105"/>
    </location>
</feature>
<keyword evidence="5" id="KW-1185">Reference proteome</keyword>
<dbReference type="Pfam" id="PF26033">
    <property type="entry name" value="DUF8009"/>
    <property type="match status" value="1"/>
</dbReference>
<dbReference type="AlphaFoldDB" id="M1XQ23"/>
<dbReference type="HOGENOM" id="CLU_120319_0_0_2"/>
<dbReference type="GeneID" id="14651048"/>
<feature type="domain" description="DUF8009" evidence="2">
    <location>
        <begin position="2"/>
        <end position="141"/>
    </location>
</feature>
<evidence type="ECO:0000259" key="2">
    <source>
        <dbReference type="Pfam" id="PF26033"/>
    </source>
</evidence>
<dbReference type="eggNOG" id="arCOG04661">
    <property type="taxonomic scope" value="Archaea"/>
</dbReference>
<feature type="region of interest" description="Disordered" evidence="1">
    <location>
        <begin position="69"/>
        <end position="105"/>
    </location>
</feature>
<dbReference type="OrthoDB" id="199191at2157"/>
<dbReference type="STRING" id="268739.Nmlp_2022"/>
<dbReference type="KEGG" id="nmo:Nmlp_2022"/>
<name>M1XQ23_NATM8</name>
<sequence>MESDDPTIIRALAVTTDDIVTAIEANERRDAGAVLRVTPPFSGRMRARLHLDGAESEYEDPQPLHVPPERFLGTVPAFPSPDDTEDELRSSPERTYTPERHRARHEAAVESWRERVRAAVHEAAAIDTPAGTHEVRIATLG</sequence>
<proteinExistence type="predicted"/>
<reference evidence="4 5" key="1">
    <citation type="journal article" date="2013" name="Genome Announc.">
        <title>Genome of the haloarchaeon Natronomonas moolapensis, a neutrophilic member of a previously haloalkaliphilic genus.</title>
        <authorList>
            <person name="Dyall-Smith M.L."/>
            <person name="Pfeiffer F."/>
            <person name="Oberwinkler T."/>
            <person name="Klee K."/>
            <person name="Rampp M."/>
            <person name="Palm P."/>
            <person name="Gross K."/>
            <person name="Schuster S.C."/>
            <person name="Oesterhelt D."/>
        </authorList>
    </citation>
    <scope>NUCLEOTIDE SEQUENCE [LARGE SCALE GENOMIC DNA]</scope>
    <source>
        <strain evidence="4">8.8.11</strain>
        <strain evidence="5">DSM 18674 / JCM 14361 / 8.8.11</strain>
    </source>
</reference>
<dbReference type="RefSeq" id="WP_015409023.1">
    <property type="nucleotide sequence ID" value="NC_020388.1"/>
</dbReference>
<dbReference type="InterPro" id="IPR058322">
    <property type="entry name" value="DUF8009"/>
</dbReference>
<accession>M1XQ23</accession>
<dbReference type="KEGG" id="nmo:Nmlp_2034"/>
<protein>
    <recommendedName>
        <fullName evidence="2">DUF8009 domain-containing protein</fullName>
    </recommendedName>
</protein>
<evidence type="ECO:0000256" key="1">
    <source>
        <dbReference type="SAM" id="MobiDB-lite"/>
    </source>
</evidence>